<dbReference type="InterPro" id="IPR008927">
    <property type="entry name" value="6-PGluconate_DH-like_C_sf"/>
</dbReference>
<dbReference type="AlphaFoldDB" id="A0A2N0VKH6"/>
<dbReference type="InterPro" id="IPR036291">
    <property type="entry name" value="NAD(P)-bd_dom_sf"/>
</dbReference>
<evidence type="ECO:0000313" key="3">
    <source>
        <dbReference type="EMBL" id="PKD44692.1"/>
    </source>
</evidence>
<dbReference type="InterPro" id="IPR037108">
    <property type="entry name" value="TM1727-like_C_sf"/>
</dbReference>
<dbReference type="Pfam" id="PF10727">
    <property type="entry name" value="Rossmann-like"/>
    <property type="match status" value="1"/>
</dbReference>
<dbReference type="RefSeq" id="WP_101071982.1">
    <property type="nucleotide sequence ID" value="NZ_PISP01000001.1"/>
</dbReference>
<dbReference type="SUPFAM" id="SSF51735">
    <property type="entry name" value="NAD(P)-binding Rossmann-fold domains"/>
    <property type="match status" value="1"/>
</dbReference>
<feature type="domain" description="Putative oxidoreductase/dehydrogenase Rossmann-like" evidence="1">
    <location>
        <begin position="4"/>
        <end position="122"/>
    </location>
</feature>
<dbReference type="Gene3D" id="1.10.1040.20">
    <property type="entry name" value="ProC-like, C-terminal domain"/>
    <property type="match status" value="1"/>
</dbReference>
<dbReference type="Proteomes" id="UP000233398">
    <property type="component" value="Unassembled WGS sequence"/>
</dbReference>
<dbReference type="Gene3D" id="3.40.50.720">
    <property type="entry name" value="NAD(P)-binding Rossmann-like Domain"/>
    <property type="match status" value="1"/>
</dbReference>
<evidence type="ECO:0008006" key="5">
    <source>
        <dbReference type="Google" id="ProtNLM"/>
    </source>
</evidence>
<dbReference type="PANTHER" id="PTHR40459:SF1">
    <property type="entry name" value="CONSERVED HYPOTHETICAL ALANINE AND LEUCINE RICH PROTEIN"/>
    <property type="match status" value="1"/>
</dbReference>
<gene>
    <name evidence="3" type="ORF">CWD77_04305</name>
</gene>
<dbReference type="Pfam" id="PF10728">
    <property type="entry name" value="DUF2520"/>
    <property type="match status" value="1"/>
</dbReference>
<organism evidence="3 4">
    <name type="scientific">Rhodohalobacter barkolensis</name>
    <dbReference type="NCBI Taxonomy" id="2053187"/>
    <lineage>
        <taxon>Bacteria</taxon>
        <taxon>Pseudomonadati</taxon>
        <taxon>Balneolota</taxon>
        <taxon>Balneolia</taxon>
        <taxon>Balneolales</taxon>
        <taxon>Balneolaceae</taxon>
        <taxon>Rhodohalobacter</taxon>
    </lineage>
</organism>
<name>A0A2N0VKH6_9BACT</name>
<proteinExistence type="predicted"/>
<sequence length="287" mass="31303">MKMRPAITVIGSGAVGSAWIDYFRKAGFPIASVWNSSSGVVYGSDSEHQDERNHSLPAGESDIGDLILITTPDSIIRSVAENLSTSDIDWSDKRVVHCSGSHPASVLLPLSQKGAATASMHPIQTFKKSDDSGRLKNIYISLQGDGSFVQQLKGIVEDLNSNPLILDEHQKKAVHISAVFASNYLVALLNTSDVILKENGVEEGVNILEPLIRQTLKNILERGTEFSLTGPISRGDTTTVQDHLENLAADEEKENLYKALGRVCLGIVKRQDSLTEEQLSELQRILE</sequence>
<accession>A0A2N0VKH6</accession>
<reference evidence="3 4" key="1">
    <citation type="submission" date="2017-11" db="EMBL/GenBank/DDBJ databases">
        <title>Rhodohalobacter 15182 sp. nov., isolated from a salt lake.</title>
        <authorList>
            <person name="Han S."/>
        </authorList>
    </citation>
    <scope>NUCLEOTIDE SEQUENCE [LARGE SCALE GENOMIC DNA]</scope>
    <source>
        <strain evidence="3 4">15182</strain>
    </source>
</reference>
<keyword evidence="4" id="KW-1185">Reference proteome</keyword>
<feature type="domain" description="DUF2520" evidence="2">
    <location>
        <begin position="138"/>
        <end position="262"/>
    </location>
</feature>
<dbReference type="InterPro" id="IPR018931">
    <property type="entry name" value="DUF2520"/>
</dbReference>
<dbReference type="PANTHER" id="PTHR40459">
    <property type="entry name" value="CONSERVED HYPOTHETICAL ALANINE AND LEUCINE RICH PROTEIN"/>
    <property type="match status" value="1"/>
</dbReference>
<dbReference type="InterPro" id="IPR019665">
    <property type="entry name" value="OxRdtase/DH_put_Rossmann_dom"/>
</dbReference>
<evidence type="ECO:0000259" key="2">
    <source>
        <dbReference type="Pfam" id="PF10728"/>
    </source>
</evidence>
<protein>
    <recommendedName>
        <fullName evidence="5">DUF2520 domain-containing protein</fullName>
    </recommendedName>
</protein>
<dbReference type="EMBL" id="PISP01000001">
    <property type="protein sequence ID" value="PKD44692.1"/>
    <property type="molecule type" value="Genomic_DNA"/>
</dbReference>
<dbReference type="SUPFAM" id="SSF48179">
    <property type="entry name" value="6-phosphogluconate dehydrogenase C-terminal domain-like"/>
    <property type="match status" value="1"/>
</dbReference>
<evidence type="ECO:0000259" key="1">
    <source>
        <dbReference type="Pfam" id="PF10727"/>
    </source>
</evidence>
<dbReference type="OrthoDB" id="9810755at2"/>
<comment type="caution">
    <text evidence="3">The sequence shown here is derived from an EMBL/GenBank/DDBJ whole genome shotgun (WGS) entry which is preliminary data.</text>
</comment>
<evidence type="ECO:0000313" key="4">
    <source>
        <dbReference type="Proteomes" id="UP000233398"/>
    </source>
</evidence>